<accession>A0ABM7YC14</accession>
<evidence type="ECO:0000313" key="2">
    <source>
        <dbReference type="Proteomes" id="UP000831817"/>
    </source>
</evidence>
<reference evidence="1 2" key="1">
    <citation type="submission" date="2022-04" db="EMBL/GenBank/DDBJ databases">
        <title>Complete genome of Methanothermobacter tenebrarum strain RMAS.</title>
        <authorList>
            <person name="Nakamura K."/>
            <person name="Oshima K."/>
            <person name="Hattori M."/>
            <person name="Kamagata Y."/>
            <person name="Takamizawa K."/>
        </authorList>
    </citation>
    <scope>NUCLEOTIDE SEQUENCE [LARGE SCALE GENOMIC DNA]</scope>
    <source>
        <strain evidence="1 2">RMAS</strain>
    </source>
</reference>
<organism evidence="1 2">
    <name type="scientific">Methanothermobacter tenebrarum</name>
    <dbReference type="NCBI Taxonomy" id="680118"/>
    <lineage>
        <taxon>Archaea</taxon>
        <taxon>Methanobacteriati</taxon>
        <taxon>Methanobacteriota</taxon>
        <taxon>Methanomada group</taxon>
        <taxon>Methanobacteria</taxon>
        <taxon>Methanobacteriales</taxon>
        <taxon>Methanobacteriaceae</taxon>
        <taxon>Methanothermobacter</taxon>
    </lineage>
</organism>
<protein>
    <recommendedName>
        <fullName evidence="3">DUF1616 domain-containing protein</fullName>
    </recommendedName>
</protein>
<evidence type="ECO:0008006" key="3">
    <source>
        <dbReference type="Google" id="ProtNLM"/>
    </source>
</evidence>
<name>A0ABM7YC14_9EURY</name>
<dbReference type="Proteomes" id="UP000831817">
    <property type="component" value="Chromosome"/>
</dbReference>
<sequence length="173" mass="19288">MRIPHPLIFKIISFSLAFLLFTPAYATSANQDVTVTVTEIIQIETLWNGKETTNPFTFNVYVGSWGEYYWPGGPKGLQIKSLSNVPIDLYVRAEGDLKGPGGTIPIENLKYANYGSGLPKTPFQKDYALVKKHWKVENLTEATIPIDLYLNIPPGTPPGIYSVKIYHIAVKSQ</sequence>
<proteinExistence type="predicted"/>
<dbReference type="EMBL" id="AP025698">
    <property type="protein sequence ID" value="BDH78980.1"/>
    <property type="molecule type" value="Genomic_DNA"/>
</dbReference>
<evidence type="ECO:0000313" key="1">
    <source>
        <dbReference type="EMBL" id="BDH78980.1"/>
    </source>
</evidence>
<keyword evidence="2" id="KW-1185">Reference proteome</keyword>
<dbReference type="GeneID" id="71964866"/>
<dbReference type="RefSeq" id="WP_248564836.1">
    <property type="nucleotide sequence ID" value="NZ_AP025698.1"/>
</dbReference>
<gene>
    <name evidence="1" type="ORF">MTTB_03590</name>
</gene>